<feature type="compositionally biased region" description="Basic residues" evidence="1">
    <location>
        <begin position="131"/>
        <end position="140"/>
    </location>
</feature>
<dbReference type="AlphaFoldDB" id="A0A2S2QKK0"/>
<evidence type="ECO:0000256" key="1">
    <source>
        <dbReference type="SAM" id="MobiDB-lite"/>
    </source>
</evidence>
<dbReference type="EMBL" id="GGMS01008857">
    <property type="protein sequence ID" value="MBY78060.1"/>
    <property type="molecule type" value="Transcribed_RNA"/>
</dbReference>
<keyword evidence="2" id="KW-1133">Transmembrane helix</keyword>
<name>A0A2S2QKK0_9HEMI</name>
<proteinExistence type="predicted"/>
<sequence length="140" mass="16513">MCPRRPGHRLRENAIALGTRLQKQRYSHVTVECFIIFKLSTLCLIFFFFCFASEFVINSVNEDFDRRTEPILNEILENLRTLQCDENNVYYTRLVQYVILVNYIGDPTAPECLQKTSGKREPLTQKFPTRVSRHPRVPRD</sequence>
<gene>
    <name evidence="3" type="ORF">g.176879</name>
</gene>
<keyword evidence="2" id="KW-0812">Transmembrane</keyword>
<protein>
    <submittedName>
        <fullName evidence="3">Uncharacterized protein</fullName>
    </submittedName>
</protein>
<organism evidence="3">
    <name type="scientific">Sipha flava</name>
    <name type="common">yellow sugarcane aphid</name>
    <dbReference type="NCBI Taxonomy" id="143950"/>
    <lineage>
        <taxon>Eukaryota</taxon>
        <taxon>Metazoa</taxon>
        <taxon>Ecdysozoa</taxon>
        <taxon>Arthropoda</taxon>
        <taxon>Hexapoda</taxon>
        <taxon>Insecta</taxon>
        <taxon>Pterygota</taxon>
        <taxon>Neoptera</taxon>
        <taxon>Paraneoptera</taxon>
        <taxon>Hemiptera</taxon>
        <taxon>Sternorrhyncha</taxon>
        <taxon>Aphidomorpha</taxon>
        <taxon>Aphidoidea</taxon>
        <taxon>Aphididae</taxon>
        <taxon>Sipha</taxon>
    </lineage>
</organism>
<evidence type="ECO:0000313" key="3">
    <source>
        <dbReference type="EMBL" id="MBY78060.1"/>
    </source>
</evidence>
<reference evidence="3" key="1">
    <citation type="submission" date="2018-04" db="EMBL/GenBank/DDBJ databases">
        <title>Transcriptome assembly of Sipha flava.</title>
        <authorList>
            <person name="Scully E.D."/>
            <person name="Geib S.M."/>
            <person name="Palmer N.A."/>
            <person name="Koch K."/>
            <person name="Bradshaw J."/>
            <person name="Heng-Moss T."/>
            <person name="Sarath G."/>
        </authorList>
    </citation>
    <scope>NUCLEOTIDE SEQUENCE</scope>
</reference>
<dbReference type="OrthoDB" id="10251073at2759"/>
<keyword evidence="2" id="KW-0472">Membrane</keyword>
<feature type="transmembrane region" description="Helical" evidence="2">
    <location>
        <begin position="29"/>
        <end position="49"/>
    </location>
</feature>
<feature type="region of interest" description="Disordered" evidence="1">
    <location>
        <begin position="115"/>
        <end position="140"/>
    </location>
</feature>
<evidence type="ECO:0000256" key="2">
    <source>
        <dbReference type="SAM" id="Phobius"/>
    </source>
</evidence>
<accession>A0A2S2QKK0</accession>